<dbReference type="HOGENOM" id="CLU_003433_3_0_1"/>
<dbReference type="InterPro" id="IPR015422">
    <property type="entry name" value="PyrdxlP-dep_Trfase_small"/>
</dbReference>
<dbReference type="OrthoDB" id="5978656at2759"/>
<evidence type="ECO:0000259" key="2">
    <source>
        <dbReference type="Pfam" id="PF00266"/>
    </source>
</evidence>
<feature type="domain" description="Aminotransferase class V" evidence="2">
    <location>
        <begin position="79"/>
        <end position="268"/>
    </location>
</feature>
<dbReference type="SUPFAM" id="SSF53383">
    <property type="entry name" value="PLP-dependent transferases"/>
    <property type="match status" value="1"/>
</dbReference>
<dbReference type="InterPro" id="IPR015424">
    <property type="entry name" value="PyrdxlP-dep_Trfase"/>
</dbReference>
<proteinExistence type="predicted"/>
<dbReference type="RefSeq" id="XP_007399579.1">
    <property type="nucleotide sequence ID" value="XM_007399517.1"/>
</dbReference>
<name>K5VY94_PHACS</name>
<dbReference type="InterPro" id="IPR000192">
    <property type="entry name" value="Aminotrans_V_dom"/>
</dbReference>
<dbReference type="FunCoup" id="K5VY94">
    <property type="interactions" value="13"/>
</dbReference>
<organism evidence="3 4">
    <name type="scientific">Phanerochaete carnosa (strain HHB-10118-sp)</name>
    <name type="common">White-rot fungus</name>
    <name type="synonym">Peniophora carnosa</name>
    <dbReference type="NCBI Taxonomy" id="650164"/>
    <lineage>
        <taxon>Eukaryota</taxon>
        <taxon>Fungi</taxon>
        <taxon>Dikarya</taxon>
        <taxon>Basidiomycota</taxon>
        <taxon>Agaricomycotina</taxon>
        <taxon>Agaricomycetes</taxon>
        <taxon>Polyporales</taxon>
        <taxon>Phanerochaetaceae</taxon>
        <taxon>Phanerochaete</taxon>
    </lineage>
</organism>
<dbReference type="GeneID" id="18907203"/>
<dbReference type="KEGG" id="pco:PHACADRAFT_101654"/>
<gene>
    <name evidence="3" type="ORF">PHACADRAFT_101654</name>
</gene>
<reference evidence="3 4" key="1">
    <citation type="journal article" date="2012" name="BMC Genomics">
        <title>Comparative genomics of the white-rot fungi, Phanerochaete carnosa and P. chrysosporium, to elucidate the genetic basis of the distinct wood types they colonize.</title>
        <authorList>
            <person name="Suzuki H."/>
            <person name="MacDonald J."/>
            <person name="Syed K."/>
            <person name="Salamov A."/>
            <person name="Hori C."/>
            <person name="Aerts A."/>
            <person name="Henrissat B."/>
            <person name="Wiebenga A."/>
            <person name="vanKuyk P.A."/>
            <person name="Barry K."/>
            <person name="Lindquist E."/>
            <person name="LaButti K."/>
            <person name="Lapidus A."/>
            <person name="Lucas S."/>
            <person name="Coutinho P."/>
            <person name="Gong Y."/>
            <person name="Samejima M."/>
            <person name="Mahadevan R."/>
            <person name="Abou-Zaid M."/>
            <person name="de Vries R.P."/>
            <person name="Igarashi K."/>
            <person name="Yadav J.S."/>
            <person name="Grigoriev I.V."/>
            <person name="Master E.R."/>
        </authorList>
    </citation>
    <scope>NUCLEOTIDE SEQUENCE [LARGE SCALE GENOMIC DNA]</scope>
    <source>
        <strain evidence="3 4">HHB-10118-sp</strain>
    </source>
</reference>
<keyword evidence="1" id="KW-0663">Pyridoxal phosphate</keyword>
<dbReference type="Gene3D" id="3.40.640.10">
    <property type="entry name" value="Type I PLP-dependent aspartate aminotransferase-like (Major domain)"/>
    <property type="match status" value="1"/>
</dbReference>
<dbReference type="InterPro" id="IPR015421">
    <property type="entry name" value="PyrdxlP-dep_Trfase_major"/>
</dbReference>
<dbReference type="EMBL" id="JH930476">
    <property type="protein sequence ID" value="EKM51780.1"/>
    <property type="molecule type" value="Genomic_DNA"/>
</dbReference>
<sequence>MTETPHIKIGLWDYVGTTPPPFGHPMRQFWAFDPKYINLNHGSFGAPPTPVQSAANVLADIIEENPDKFFRINWYPMLSSVRERLAKFLGARKEEIVLVQNATVAAAIVLRNFVWREGDILIGATTTYMGVFKNIVHVSDTNPQLTVANFELNFPKSNEEILKDFKAHLRAIPRVAASPANPDPKVVCVMDSIVSSPGILLPWREMVKICREEGVFSVVDAAHSIGQEVGVDLEAAQPDFWFANCHKWLYAKRSCAVLYVPKRSQHIIKTGFPSSHQYTSDGSLVKSDWMNKSETNGDEWAVPSPHIAMDFREWAGGEEKINSYCRDLAREGGKRIAEIMGTHVVDESPDAVQTLNMANVELPLYDVPADKIEFAQGVFRDRLLLEYQMYAAHFYHNGKFWTRLSAQIYNELSDFEKLGEVFLKVCKEIKQSIDKEAKASAEP</sequence>
<evidence type="ECO:0000313" key="4">
    <source>
        <dbReference type="Proteomes" id="UP000008370"/>
    </source>
</evidence>
<dbReference type="PANTHER" id="PTHR43092:SF2">
    <property type="entry name" value="HERCYNYLCYSTEINE SULFOXIDE LYASE"/>
    <property type="match status" value="1"/>
</dbReference>
<dbReference type="Pfam" id="PF00266">
    <property type="entry name" value="Aminotran_5"/>
    <property type="match status" value="1"/>
</dbReference>
<protein>
    <recommendedName>
        <fullName evidence="2">Aminotransferase class V domain-containing protein</fullName>
    </recommendedName>
</protein>
<evidence type="ECO:0000256" key="1">
    <source>
        <dbReference type="ARBA" id="ARBA00022898"/>
    </source>
</evidence>
<dbReference type="AlphaFoldDB" id="K5VY94"/>
<dbReference type="Proteomes" id="UP000008370">
    <property type="component" value="Unassembled WGS sequence"/>
</dbReference>
<accession>K5VY94</accession>
<dbReference type="Gene3D" id="3.90.1150.10">
    <property type="entry name" value="Aspartate Aminotransferase, domain 1"/>
    <property type="match status" value="1"/>
</dbReference>
<dbReference type="InParanoid" id="K5VY94"/>
<keyword evidence="4" id="KW-1185">Reference proteome</keyword>
<dbReference type="STRING" id="650164.K5VY94"/>
<evidence type="ECO:0000313" key="3">
    <source>
        <dbReference type="EMBL" id="EKM51780.1"/>
    </source>
</evidence>
<dbReference type="PANTHER" id="PTHR43092">
    <property type="entry name" value="L-CYSTEINE DESULFHYDRASE"/>
    <property type="match status" value="1"/>
</dbReference>